<dbReference type="RefSeq" id="WP_066591170.1">
    <property type="nucleotide sequence ID" value="NZ_CAJTBZ010000018.1"/>
</dbReference>
<dbReference type="Proteomes" id="UP000214610">
    <property type="component" value="Unassembled WGS sequence"/>
</dbReference>
<evidence type="ECO:0000313" key="3">
    <source>
        <dbReference type="EMBL" id="OXE51100.1"/>
    </source>
</evidence>
<proteinExistence type="predicted"/>
<gene>
    <name evidence="3" type="ORF">ADH67_02055</name>
</gene>
<feature type="chain" id="PRO_5011226076" description="TraK N-terminal domain-containing protein" evidence="1">
    <location>
        <begin position="23"/>
        <end position="251"/>
    </location>
</feature>
<keyword evidence="4" id="KW-1185">Reference proteome</keyword>
<dbReference type="Pfam" id="PF06586">
    <property type="entry name" value="TraK_N"/>
    <property type="match status" value="1"/>
</dbReference>
<dbReference type="EMBL" id="NHMP01000001">
    <property type="protein sequence ID" value="OXE51100.1"/>
    <property type="molecule type" value="Genomic_DNA"/>
</dbReference>
<keyword evidence="1" id="KW-0732">Signal</keyword>
<dbReference type="InterPro" id="IPR010563">
    <property type="entry name" value="TraK_N"/>
</dbReference>
<name>A0A227KRG4_9BURK</name>
<feature type="domain" description="TraK N-terminal" evidence="2">
    <location>
        <begin position="57"/>
        <end position="128"/>
    </location>
</feature>
<dbReference type="GeneID" id="78363306"/>
<sequence>MTKTTLKLALAFTAALSLQVLAAKEIPPGFDFDESVPSTAQASTKLKNLGDARYAPISMRQANRISVKNGRILRYVSDPQVIDIKHDEPTGSLFAVPLTRESTNLFVMTESGQTHSLVLTPTEKLSGQNLEIEEARSLTSSSNAAAGTSHPAEERIQKLFRGLTTIVNEPSKKLSASKMIRDSLTAVPVRYWDTAGLRLELWTLENINSAPAPIEESSFWQKNVAAIGVDKASLSSKEKTDLWIVRMGDFQ</sequence>
<organism evidence="3 4">
    <name type="scientific">Turicimonas muris</name>
    <dbReference type="NCBI Taxonomy" id="1796652"/>
    <lineage>
        <taxon>Bacteria</taxon>
        <taxon>Pseudomonadati</taxon>
        <taxon>Pseudomonadota</taxon>
        <taxon>Betaproteobacteria</taxon>
        <taxon>Burkholderiales</taxon>
        <taxon>Sutterellaceae</taxon>
        <taxon>Turicimonas</taxon>
    </lineage>
</organism>
<feature type="signal peptide" evidence="1">
    <location>
        <begin position="1"/>
        <end position="22"/>
    </location>
</feature>
<comment type="caution">
    <text evidence="3">The sequence shown here is derived from an EMBL/GenBank/DDBJ whole genome shotgun (WGS) entry which is preliminary data.</text>
</comment>
<evidence type="ECO:0000259" key="2">
    <source>
        <dbReference type="Pfam" id="PF06586"/>
    </source>
</evidence>
<dbReference type="AlphaFoldDB" id="A0A227KRG4"/>
<reference evidence="4" key="1">
    <citation type="submission" date="2017-05" db="EMBL/GenBank/DDBJ databases">
        <title>Improved OligoMM genomes.</title>
        <authorList>
            <person name="Garzetti D."/>
        </authorList>
    </citation>
    <scope>NUCLEOTIDE SEQUENCE [LARGE SCALE GENOMIC DNA]</scope>
    <source>
        <strain evidence="4">YL45</strain>
    </source>
</reference>
<evidence type="ECO:0000313" key="4">
    <source>
        <dbReference type="Proteomes" id="UP000214610"/>
    </source>
</evidence>
<accession>A0A227KRG4</accession>
<evidence type="ECO:0000256" key="1">
    <source>
        <dbReference type="SAM" id="SignalP"/>
    </source>
</evidence>
<protein>
    <recommendedName>
        <fullName evidence="2">TraK N-terminal domain-containing protein</fullName>
    </recommendedName>
</protein>